<proteinExistence type="predicted"/>
<organism evidence="1 2">
    <name type="scientific">Candidatus Nucleicultrix amoebiphila FS5</name>
    <dbReference type="NCBI Taxonomy" id="1414854"/>
    <lineage>
        <taxon>Bacteria</taxon>
        <taxon>Pseudomonadati</taxon>
        <taxon>Pseudomonadota</taxon>
        <taxon>Alphaproteobacteria</taxon>
        <taxon>Holosporales</taxon>
        <taxon>Candidatus Nucleicultricaceae</taxon>
        <taxon>Candidatus Nucleicultrix</taxon>
    </lineage>
</organism>
<dbReference type="KEGG" id="naf:GQ61_05000"/>
<protein>
    <submittedName>
        <fullName evidence="1">Uncharacterized protein</fullName>
    </submittedName>
</protein>
<accession>A0A1W6N4D6</accession>
<dbReference type="EMBL" id="CP008743">
    <property type="protein sequence ID" value="ARN84757.1"/>
    <property type="molecule type" value="Genomic_DNA"/>
</dbReference>
<evidence type="ECO:0000313" key="1">
    <source>
        <dbReference type="EMBL" id="ARN84757.1"/>
    </source>
</evidence>
<keyword evidence="2" id="KW-1185">Reference proteome</keyword>
<dbReference type="Proteomes" id="UP000237351">
    <property type="component" value="Chromosome"/>
</dbReference>
<gene>
    <name evidence="1" type="ORF">GQ61_05000</name>
</gene>
<reference evidence="1 2" key="1">
    <citation type="submission" date="2014-06" db="EMBL/GenBank/DDBJ databases">
        <title>The genome of the endonuclear symbiont Nucleicultrix amoebiphila.</title>
        <authorList>
            <person name="Schulz F."/>
            <person name="Horn M."/>
        </authorList>
    </citation>
    <scope>NUCLEOTIDE SEQUENCE [LARGE SCALE GENOMIC DNA]</scope>
    <source>
        <strain evidence="1 2">FS5</strain>
    </source>
</reference>
<sequence length="171" mass="20105">MLKTYFKKIFVSCFFLTLTWDVQGSKIQTLEDFMTFETERTTFQPIRLRHLEMVKALESEEEVSYAQLLTPDEDNGRSKSLRFTPLITQQESLLEKPWTIIQDPKETSRKQTEGSFKIYFGVFKKSQDPIPPPKLLGLIDLYDFEKEHQDEQKYLTIEIKFGKDSRGQGYG</sequence>
<dbReference type="RefSeq" id="WP_085784239.1">
    <property type="nucleotide sequence ID" value="NZ_CP008743.1"/>
</dbReference>
<dbReference type="AlphaFoldDB" id="A0A1W6N4D6"/>
<evidence type="ECO:0000313" key="2">
    <source>
        <dbReference type="Proteomes" id="UP000237351"/>
    </source>
</evidence>
<dbReference type="Gene3D" id="3.40.630.30">
    <property type="match status" value="1"/>
</dbReference>
<name>A0A1W6N4D6_9PROT</name>